<dbReference type="InParanoid" id="A0A0C2YQZ1"/>
<reference evidence="3" key="2">
    <citation type="submission" date="2015-01" db="EMBL/GenBank/DDBJ databases">
        <title>Evolutionary Origins and Diversification of the Mycorrhizal Mutualists.</title>
        <authorList>
            <consortium name="DOE Joint Genome Institute"/>
            <consortium name="Mycorrhizal Genomics Consortium"/>
            <person name="Kohler A."/>
            <person name="Kuo A."/>
            <person name="Nagy L.G."/>
            <person name="Floudas D."/>
            <person name="Copeland A."/>
            <person name="Barry K.W."/>
            <person name="Cichocki N."/>
            <person name="Veneault-Fourrey C."/>
            <person name="LaButti K."/>
            <person name="Lindquist E.A."/>
            <person name="Lipzen A."/>
            <person name="Lundell T."/>
            <person name="Morin E."/>
            <person name="Murat C."/>
            <person name="Riley R."/>
            <person name="Ohm R."/>
            <person name="Sun H."/>
            <person name="Tunlid A."/>
            <person name="Henrissat B."/>
            <person name="Grigoriev I.V."/>
            <person name="Hibbett D.S."/>
            <person name="Martin F."/>
        </authorList>
    </citation>
    <scope>NUCLEOTIDE SEQUENCE [LARGE SCALE GENOMIC DNA]</scope>
    <source>
        <strain evidence="3">Foug A</strain>
    </source>
</reference>
<accession>A0A0C2YQZ1</accession>
<dbReference type="AlphaFoldDB" id="A0A0C2YQZ1"/>
<dbReference type="Proteomes" id="UP000053989">
    <property type="component" value="Unassembled WGS sequence"/>
</dbReference>
<gene>
    <name evidence="2" type="ORF">SCLCIDRAFT_1224008</name>
</gene>
<name>A0A0C2YQZ1_9AGAM</name>
<reference evidence="2 3" key="1">
    <citation type="submission" date="2014-04" db="EMBL/GenBank/DDBJ databases">
        <authorList>
            <consortium name="DOE Joint Genome Institute"/>
            <person name="Kuo A."/>
            <person name="Kohler A."/>
            <person name="Nagy L.G."/>
            <person name="Floudas D."/>
            <person name="Copeland A."/>
            <person name="Barry K.W."/>
            <person name="Cichocki N."/>
            <person name="Veneault-Fourrey C."/>
            <person name="LaButti K."/>
            <person name="Lindquist E.A."/>
            <person name="Lipzen A."/>
            <person name="Lundell T."/>
            <person name="Morin E."/>
            <person name="Murat C."/>
            <person name="Sun H."/>
            <person name="Tunlid A."/>
            <person name="Henrissat B."/>
            <person name="Grigoriev I.V."/>
            <person name="Hibbett D.S."/>
            <person name="Martin F."/>
            <person name="Nordberg H.P."/>
            <person name="Cantor M.N."/>
            <person name="Hua S.X."/>
        </authorList>
    </citation>
    <scope>NUCLEOTIDE SEQUENCE [LARGE SCALE GENOMIC DNA]</scope>
    <source>
        <strain evidence="2 3">Foug A</strain>
    </source>
</reference>
<keyword evidence="3" id="KW-1185">Reference proteome</keyword>
<evidence type="ECO:0000256" key="1">
    <source>
        <dbReference type="SAM" id="MobiDB-lite"/>
    </source>
</evidence>
<protein>
    <submittedName>
        <fullName evidence="2">Uncharacterized protein</fullName>
    </submittedName>
</protein>
<dbReference type="HOGENOM" id="CLU_2980398_0_0_1"/>
<feature type="region of interest" description="Disordered" evidence="1">
    <location>
        <begin position="22"/>
        <end position="58"/>
    </location>
</feature>
<feature type="compositionally biased region" description="Basic and acidic residues" evidence="1">
    <location>
        <begin position="41"/>
        <end position="58"/>
    </location>
</feature>
<organism evidence="2 3">
    <name type="scientific">Scleroderma citrinum Foug A</name>
    <dbReference type="NCBI Taxonomy" id="1036808"/>
    <lineage>
        <taxon>Eukaryota</taxon>
        <taxon>Fungi</taxon>
        <taxon>Dikarya</taxon>
        <taxon>Basidiomycota</taxon>
        <taxon>Agaricomycotina</taxon>
        <taxon>Agaricomycetes</taxon>
        <taxon>Agaricomycetidae</taxon>
        <taxon>Boletales</taxon>
        <taxon>Sclerodermatineae</taxon>
        <taxon>Sclerodermataceae</taxon>
        <taxon>Scleroderma</taxon>
    </lineage>
</organism>
<dbReference type="EMBL" id="KN822222">
    <property type="protein sequence ID" value="KIM52138.1"/>
    <property type="molecule type" value="Genomic_DNA"/>
</dbReference>
<proteinExistence type="predicted"/>
<sequence length="58" mass="6671">MAYHVCITPVMHPFPIRDRKVPAQCPQELPPPYVRTPHQSGIRDGDRKNGIRDVHADR</sequence>
<evidence type="ECO:0000313" key="2">
    <source>
        <dbReference type="EMBL" id="KIM52138.1"/>
    </source>
</evidence>
<evidence type="ECO:0000313" key="3">
    <source>
        <dbReference type="Proteomes" id="UP000053989"/>
    </source>
</evidence>